<dbReference type="SMART" id="SM00388">
    <property type="entry name" value="HisKA"/>
    <property type="match status" value="1"/>
</dbReference>
<dbReference type="EMBL" id="JAHZIK010001842">
    <property type="protein sequence ID" value="MBW7459800.1"/>
    <property type="molecule type" value="Genomic_DNA"/>
</dbReference>
<feature type="modified residue" description="4-aspartylphosphate" evidence="9">
    <location>
        <position position="405"/>
    </location>
</feature>
<comment type="catalytic activity">
    <reaction evidence="1">
        <text>ATP + protein L-histidine = ADP + protein N-phospho-L-histidine.</text>
        <dbReference type="EC" id="2.7.13.3"/>
    </reaction>
</comment>
<evidence type="ECO:0000256" key="1">
    <source>
        <dbReference type="ARBA" id="ARBA00000085"/>
    </source>
</evidence>
<evidence type="ECO:0000256" key="9">
    <source>
        <dbReference type="PROSITE-ProRule" id="PRU00169"/>
    </source>
</evidence>
<keyword evidence="4" id="KW-0808">Transferase</keyword>
<feature type="domain" description="PAC" evidence="12">
    <location>
        <begin position="41"/>
        <end position="93"/>
    </location>
</feature>
<protein>
    <recommendedName>
        <fullName evidence="2">histidine kinase</fullName>
        <ecNumber evidence="2">2.7.13.3</ecNumber>
    </recommendedName>
</protein>
<dbReference type="Pfam" id="PF00512">
    <property type="entry name" value="HisKA"/>
    <property type="match status" value="1"/>
</dbReference>
<dbReference type="CDD" id="cd16922">
    <property type="entry name" value="HATPase_EvgS-ArcB-TorS-like"/>
    <property type="match status" value="1"/>
</dbReference>
<evidence type="ECO:0000313" key="13">
    <source>
        <dbReference type="EMBL" id="MBW7459800.1"/>
    </source>
</evidence>
<evidence type="ECO:0000259" key="12">
    <source>
        <dbReference type="PROSITE" id="PS50113"/>
    </source>
</evidence>
<feature type="domain" description="Response regulatory" evidence="11">
    <location>
        <begin position="352"/>
        <end position="409"/>
    </location>
</feature>
<evidence type="ECO:0000256" key="4">
    <source>
        <dbReference type="ARBA" id="ARBA00022679"/>
    </source>
</evidence>
<dbReference type="SUPFAM" id="SSF47384">
    <property type="entry name" value="Homodimeric domain of signal transducing histidine kinase"/>
    <property type="match status" value="1"/>
</dbReference>
<dbReference type="CDD" id="cd00082">
    <property type="entry name" value="HisKA"/>
    <property type="match status" value="1"/>
</dbReference>
<dbReference type="SUPFAM" id="SSF55785">
    <property type="entry name" value="PYP-like sensor domain (PAS domain)"/>
    <property type="match status" value="1"/>
</dbReference>
<dbReference type="PROSITE" id="PS50113">
    <property type="entry name" value="PAC"/>
    <property type="match status" value="1"/>
</dbReference>
<evidence type="ECO:0000259" key="10">
    <source>
        <dbReference type="PROSITE" id="PS50109"/>
    </source>
</evidence>
<keyword evidence="3 9" id="KW-0597">Phosphoprotein</keyword>
<dbReference type="SMART" id="SM00387">
    <property type="entry name" value="HATPase_c"/>
    <property type="match status" value="1"/>
</dbReference>
<dbReference type="InterPro" id="IPR004358">
    <property type="entry name" value="Sig_transdc_His_kin-like_C"/>
</dbReference>
<dbReference type="PANTHER" id="PTHR45339">
    <property type="entry name" value="HYBRID SIGNAL TRANSDUCTION HISTIDINE KINASE J"/>
    <property type="match status" value="1"/>
</dbReference>
<feature type="non-terminal residue" evidence="13">
    <location>
        <position position="1"/>
    </location>
</feature>
<dbReference type="Gene3D" id="1.10.287.130">
    <property type="match status" value="1"/>
</dbReference>
<dbReference type="PROSITE" id="PS50109">
    <property type="entry name" value="HIS_KIN"/>
    <property type="match status" value="1"/>
</dbReference>
<dbReference type="InterPro" id="IPR036890">
    <property type="entry name" value="HATPase_C_sf"/>
</dbReference>
<dbReference type="InterPro" id="IPR003594">
    <property type="entry name" value="HATPase_dom"/>
</dbReference>
<evidence type="ECO:0000256" key="6">
    <source>
        <dbReference type="ARBA" id="ARBA00022777"/>
    </source>
</evidence>
<evidence type="ECO:0000256" key="2">
    <source>
        <dbReference type="ARBA" id="ARBA00012438"/>
    </source>
</evidence>
<dbReference type="InterPro" id="IPR000700">
    <property type="entry name" value="PAS-assoc_C"/>
</dbReference>
<proteinExistence type="predicted"/>
<dbReference type="InterPro" id="IPR036097">
    <property type="entry name" value="HisK_dim/P_sf"/>
</dbReference>
<dbReference type="EC" id="2.7.13.3" evidence="2"/>
<dbReference type="Gene3D" id="3.30.450.20">
    <property type="entry name" value="PAS domain"/>
    <property type="match status" value="1"/>
</dbReference>
<dbReference type="InterPro" id="IPR005467">
    <property type="entry name" value="His_kinase_dom"/>
</dbReference>
<dbReference type="InterPro" id="IPR003661">
    <property type="entry name" value="HisK_dim/P_dom"/>
</dbReference>
<dbReference type="InterPro" id="IPR035965">
    <property type="entry name" value="PAS-like_dom_sf"/>
</dbReference>
<keyword evidence="14" id="KW-1185">Reference proteome</keyword>
<name>A0ABS7CGG1_9BACL</name>
<dbReference type="Pfam" id="PF02518">
    <property type="entry name" value="HATPase_c"/>
    <property type="match status" value="1"/>
</dbReference>
<feature type="non-terminal residue" evidence="13">
    <location>
        <position position="409"/>
    </location>
</feature>
<dbReference type="InterPro" id="IPR001789">
    <property type="entry name" value="Sig_transdc_resp-reg_receiver"/>
</dbReference>
<feature type="domain" description="Histidine kinase" evidence="10">
    <location>
        <begin position="111"/>
        <end position="334"/>
    </location>
</feature>
<accession>A0ABS7CGG1</accession>
<keyword evidence="5" id="KW-0547">Nucleotide-binding</keyword>
<dbReference type="PANTHER" id="PTHR45339:SF1">
    <property type="entry name" value="HYBRID SIGNAL TRANSDUCTION HISTIDINE KINASE J"/>
    <property type="match status" value="1"/>
</dbReference>
<dbReference type="Gene3D" id="3.30.565.10">
    <property type="entry name" value="Histidine kinase-like ATPase, C-terminal domain"/>
    <property type="match status" value="1"/>
</dbReference>
<organism evidence="13 14">
    <name type="scientific">Paenibacillus sepulcri</name>
    <dbReference type="NCBI Taxonomy" id="359917"/>
    <lineage>
        <taxon>Bacteria</taxon>
        <taxon>Bacillati</taxon>
        <taxon>Bacillota</taxon>
        <taxon>Bacilli</taxon>
        <taxon>Bacillales</taxon>
        <taxon>Paenibacillaceae</taxon>
        <taxon>Paenibacillus</taxon>
    </lineage>
</organism>
<evidence type="ECO:0000313" key="14">
    <source>
        <dbReference type="Proteomes" id="UP001519887"/>
    </source>
</evidence>
<keyword evidence="7" id="KW-0067">ATP-binding</keyword>
<dbReference type="Proteomes" id="UP001519887">
    <property type="component" value="Unassembled WGS sequence"/>
</dbReference>
<sequence length="409" mass="45319">AGRLLLGVDLYAGTSPKELVPQRTVKELLHGLAIAKELGFHESEALLTTMKGESVPVSKIVVAHRDSRTGDTFYSCIARDISEQKRAQSDLLQAKREAEEANTAKGNFLARMSHEIRTPIAGIIGLTGLLQKTELTSLQQDYLDKTRASSEALLRIINDILDFAKVEAGKIKLTEVPFDPWEMIHRFADLLAVFVGGKEQFEFIIEMDQDMPTMLAGDSLRLEQVLLNLCINAIKFTDRGHVRLQLELVRITEEGRAEIRFLVEDTGIGMSREQLDKLFEPFMQVDGAASRKYGGTGLGLVIVKSLVGMMGGLIEVDSSEEEGSCFSFTLKLPVTAGAHEERYKISRTGELSAWVVEDYSLMSDHLCAELEVMGFSAIAHGSWRSVYERLLRAGIGILPSVLLLDFEMP</sequence>
<gene>
    <name evidence="13" type="ORF">K0U00_37650</name>
</gene>
<dbReference type="SUPFAM" id="SSF55874">
    <property type="entry name" value="ATPase domain of HSP90 chaperone/DNA topoisomerase II/histidine kinase"/>
    <property type="match status" value="1"/>
</dbReference>
<evidence type="ECO:0000256" key="5">
    <source>
        <dbReference type="ARBA" id="ARBA00022741"/>
    </source>
</evidence>
<dbReference type="PROSITE" id="PS50110">
    <property type="entry name" value="RESPONSE_REGULATORY"/>
    <property type="match status" value="1"/>
</dbReference>
<reference evidence="13 14" key="1">
    <citation type="submission" date="2021-07" db="EMBL/GenBank/DDBJ databases">
        <title>Paenibacillus radiodurans sp. nov., isolated from the southeastern edge of Tengger Desert.</title>
        <authorList>
            <person name="Zhang G."/>
        </authorList>
    </citation>
    <scope>NUCLEOTIDE SEQUENCE [LARGE SCALE GENOMIC DNA]</scope>
    <source>
        <strain evidence="13 14">CCM 7311</strain>
    </source>
</reference>
<dbReference type="PRINTS" id="PR00344">
    <property type="entry name" value="BCTRLSENSOR"/>
</dbReference>
<evidence type="ECO:0000256" key="3">
    <source>
        <dbReference type="ARBA" id="ARBA00022553"/>
    </source>
</evidence>
<evidence type="ECO:0000256" key="7">
    <source>
        <dbReference type="ARBA" id="ARBA00022840"/>
    </source>
</evidence>
<keyword evidence="6" id="KW-0418">Kinase</keyword>
<evidence type="ECO:0000259" key="11">
    <source>
        <dbReference type="PROSITE" id="PS50110"/>
    </source>
</evidence>
<keyword evidence="8" id="KW-0902">Two-component regulatory system</keyword>
<evidence type="ECO:0000256" key="8">
    <source>
        <dbReference type="ARBA" id="ARBA00023012"/>
    </source>
</evidence>
<comment type="caution">
    <text evidence="13">The sequence shown here is derived from an EMBL/GenBank/DDBJ whole genome shotgun (WGS) entry which is preliminary data.</text>
</comment>